<evidence type="ECO:0000256" key="2">
    <source>
        <dbReference type="ARBA" id="ARBA00022559"/>
    </source>
</evidence>
<evidence type="ECO:0000256" key="10">
    <source>
        <dbReference type="SAM" id="Phobius"/>
    </source>
</evidence>
<keyword evidence="4" id="KW-0479">Metal-binding</keyword>
<evidence type="ECO:0000313" key="13">
    <source>
        <dbReference type="EMBL" id="GAA4496623.1"/>
    </source>
</evidence>
<dbReference type="InterPro" id="IPR048328">
    <property type="entry name" value="Dyp_perox_C"/>
</dbReference>
<keyword evidence="3" id="KW-0349">Heme</keyword>
<keyword evidence="6" id="KW-0560">Oxidoreductase</keyword>
<dbReference type="PROSITE" id="PS51318">
    <property type="entry name" value="TAT"/>
    <property type="match status" value="1"/>
</dbReference>
<keyword evidence="5" id="KW-0732">Signal</keyword>
<comment type="cofactor">
    <cofactor evidence="1">
        <name>heme b</name>
        <dbReference type="ChEBI" id="CHEBI:60344"/>
    </cofactor>
</comment>
<keyword evidence="7" id="KW-0408">Iron</keyword>
<comment type="similarity">
    <text evidence="8">Belongs to the DyP-type peroxidase family.</text>
</comment>
<dbReference type="InterPro" id="IPR048327">
    <property type="entry name" value="Dyp_perox_N"/>
</dbReference>
<accession>A0ABP8Q3T8</accession>
<dbReference type="InterPro" id="IPR006311">
    <property type="entry name" value="TAT_signal"/>
</dbReference>
<name>A0ABP8Q3T8_9ACTN</name>
<dbReference type="InterPro" id="IPR011008">
    <property type="entry name" value="Dimeric_a/b-barrel"/>
</dbReference>
<feature type="region of interest" description="Disordered" evidence="9">
    <location>
        <begin position="1"/>
        <end position="40"/>
    </location>
</feature>
<evidence type="ECO:0000256" key="5">
    <source>
        <dbReference type="ARBA" id="ARBA00022729"/>
    </source>
</evidence>
<dbReference type="InterPro" id="IPR006314">
    <property type="entry name" value="Dyp_peroxidase"/>
</dbReference>
<dbReference type="PANTHER" id="PTHR30521">
    <property type="entry name" value="DEFERROCHELATASE/PEROXIDASE"/>
    <property type="match status" value="1"/>
</dbReference>
<dbReference type="Pfam" id="PF20628">
    <property type="entry name" value="Dyp_perox_C"/>
    <property type="match status" value="1"/>
</dbReference>
<evidence type="ECO:0000256" key="9">
    <source>
        <dbReference type="SAM" id="MobiDB-lite"/>
    </source>
</evidence>
<dbReference type="EMBL" id="BAABHF010000022">
    <property type="protein sequence ID" value="GAA4496623.1"/>
    <property type="molecule type" value="Genomic_DNA"/>
</dbReference>
<dbReference type="Pfam" id="PF04261">
    <property type="entry name" value="Dyp_perox_N"/>
    <property type="match status" value="1"/>
</dbReference>
<keyword evidence="2" id="KW-0575">Peroxidase</keyword>
<dbReference type="Proteomes" id="UP001500503">
    <property type="component" value="Unassembled WGS sequence"/>
</dbReference>
<feature type="domain" description="Dyp-type peroxidase C-terminal" evidence="12">
    <location>
        <begin position="241"/>
        <end position="421"/>
    </location>
</feature>
<gene>
    <name evidence="13" type="primary">efeB_2</name>
    <name evidence="13" type="ORF">GCM10023191_038940</name>
</gene>
<protein>
    <submittedName>
        <fullName evidence="13">Iron uptake transporter deferrochelatase/peroxidase subunit</fullName>
    </submittedName>
</protein>
<dbReference type="RefSeq" id="WP_345465546.1">
    <property type="nucleotide sequence ID" value="NZ_BAABHF010000022.1"/>
</dbReference>
<feature type="transmembrane region" description="Helical" evidence="10">
    <location>
        <begin position="45"/>
        <end position="68"/>
    </location>
</feature>
<keyword evidence="10" id="KW-0812">Transmembrane</keyword>
<reference evidence="14" key="1">
    <citation type="journal article" date="2019" name="Int. J. Syst. Evol. Microbiol.">
        <title>The Global Catalogue of Microorganisms (GCM) 10K type strain sequencing project: providing services to taxonomists for standard genome sequencing and annotation.</title>
        <authorList>
            <consortium name="The Broad Institute Genomics Platform"/>
            <consortium name="The Broad Institute Genome Sequencing Center for Infectious Disease"/>
            <person name="Wu L."/>
            <person name="Ma J."/>
        </authorList>
    </citation>
    <scope>NUCLEOTIDE SEQUENCE [LARGE SCALE GENOMIC DNA]</scope>
    <source>
        <strain evidence="14">JCM 17933</strain>
    </source>
</reference>
<evidence type="ECO:0000256" key="4">
    <source>
        <dbReference type="ARBA" id="ARBA00022723"/>
    </source>
</evidence>
<evidence type="ECO:0000259" key="11">
    <source>
        <dbReference type="Pfam" id="PF04261"/>
    </source>
</evidence>
<keyword evidence="10" id="KW-0472">Membrane</keyword>
<evidence type="ECO:0000256" key="6">
    <source>
        <dbReference type="ARBA" id="ARBA00023002"/>
    </source>
</evidence>
<proteinExistence type="inferred from homology"/>
<evidence type="ECO:0000313" key="14">
    <source>
        <dbReference type="Proteomes" id="UP001500503"/>
    </source>
</evidence>
<evidence type="ECO:0000256" key="1">
    <source>
        <dbReference type="ARBA" id="ARBA00001970"/>
    </source>
</evidence>
<feature type="compositionally biased region" description="Basic and acidic residues" evidence="9">
    <location>
        <begin position="1"/>
        <end position="15"/>
    </location>
</feature>
<evidence type="ECO:0000259" key="12">
    <source>
        <dbReference type="Pfam" id="PF20628"/>
    </source>
</evidence>
<dbReference type="PANTHER" id="PTHR30521:SF4">
    <property type="entry name" value="DEFERROCHELATASE"/>
    <property type="match status" value="1"/>
</dbReference>
<dbReference type="SUPFAM" id="SSF54909">
    <property type="entry name" value="Dimeric alpha+beta barrel"/>
    <property type="match status" value="1"/>
</dbReference>
<evidence type="ECO:0000256" key="8">
    <source>
        <dbReference type="ARBA" id="ARBA00025737"/>
    </source>
</evidence>
<organism evidence="13 14">
    <name type="scientific">Actinoallomurus oryzae</name>
    <dbReference type="NCBI Taxonomy" id="502180"/>
    <lineage>
        <taxon>Bacteria</taxon>
        <taxon>Bacillati</taxon>
        <taxon>Actinomycetota</taxon>
        <taxon>Actinomycetes</taxon>
        <taxon>Streptosporangiales</taxon>
        <taxon>Thermomonosporaceae</taxon>
        <taxon>Actinoallomurus</taxon>
    </lineage>
</organism>
<evidence type="ECO:0000256" key="3">
    <source>
        <dbReference type="ARBA" id="ARBA00022617"/>
    </source>
</evidence>
<keyword evidence="14" id="KW-1185">Reference proteome</keyword>
<evidence type="ECO:0000256" key="7">
    <source>
        <dbReference type="ARBA" id="ARBA00023004"/>
    </source>
</evidence>
<dbReference type="PROSITE" id="PS51404">
    <property type="entry name" value="DYP_PEROXIDASE"/>
    <property type="match status" value="1"/>
</dbReference>
<feature type="domain" description="Dyp-type peroxidase N-terminal" evidence="11">
    <location>
        <begin position="88"/>
        <end position="228"/>
    </location>
</feature>
<keyword evidence="10" id="KW-1133">Transmembrane helix</keyword>
<dbReference type="NCBIfam" id="TIGR01413">
    <property type="entry name" value="Dyp_perox_fam"/>
    <property type="match status" value="1"/>
</dbReference>
<sequence length="436" mass="46199">MARDRERRGPAEESRAAPARTGDDGPPDGTTDGGRRGRGMSRRGLFAMTALAGGAAVATGGAGVAAAARGESARGRGEHRIPFDGRHQAGILAPYAAHGWFAAFDLEPGADAARLRSMLRAWTDAARRLTAGRAPSGDDAMATGYGPAGLTITAGFGASLLRRLRVPVPAALAPLPAFPRDEIDRARSDGDVGVLFTADDAIVVAHALRTLTRLARGTARARWQMSGFSTTDGVVTGQNATPRNLMGQLDGTGNPRPGDPGFDSKIFVGDTGPAWMRGGTYLVFRRIRMLLDDWDTLPRHRQEQIVGRRKDTGAPLSGGTEFTPFDLDKQNPDGSLAIGPSAHVRQASPRSNEGATILRKGFSYFDGYRADGTPDAGLLFLAFQADPADGFTRIQQRLALADDLSRFLRHTSSALFAVPRGCGPTGYLGHDLMEAL</sequence>
<comment type="caution">
    <text evidence="13">The sequence shown here is derived from an EMBL/GenBank/DDBJ whole genome shotgun (WGS) entry which is preliminary data.</text>
</comment>